<dbReference type="InterPro" id="IPR003593">
    <property type="entry name" value="AAA+_ATPase"/>
</dbReference>
<dbReference type="InterPro" id="IPR011527">
    <property type="entry name" value="ABC1_TM_dom"/>
</dbReference>
<accession>A0A6J7CLM7</accession>
<feature type="transmembrane region" description="Helical" evidence="10">
    <location>
        <begin position="159"/>
        <end position="179"/>
    </location>
</feature>
<dbReference type="Gene3D" id="1.20.1560.10">
    <property type="entry name" value="ABC transporter type 1, transmembrane domain"/>
    <property type="match status" value="1"/>
</dbReference>
<dbReference type="InterPro" id="IPR003439">
    <property type="entry name" value="ABC_transporter-like_ATP-bd"/>
</dbReference>
<evidence type="ECO:0000256" key="9">
    <source>
        <dbReference type="SAM" id="MobiDB-lite"/>
    </source>
</evidence>
<dbReference type="PROSITE" id="PS50929">
    <property type="entry name" value="ABC_TM1F"/>
    <property type="match status" value="1"/>
</dbReference>
<keyword evidence="5" id="KW-0547">Nucleotide-binding</keyword>
<evidence type="ECO:0000256" key="8">
    <source>
        <dbReference type="ARBA" id="ARBA00023136"/>
    </source>
</evidence>
<dbReference type="SUPFAM" id="SSF52540">
    <property type="entry name" value="P-loop containing nucleoside triphosphate hydrolases"/>
    <property type="match status" value="1"/>
</dbReference>
<dbReference type="Gene3D" id="3.40.50.300">
    <property type="entry name" value="P-loop containing nucleotide triphosphate hydrolases"/>
    <property type="match status" value="1"/>
</dbReference>
<gene>
    <name evidence="13" type="ORF">UFOPK3444_00048</name>
</gene>
<feature type="region of interest" description="Disordered" evidence="9">
    <location>
        <begin position="1"/>
        <end position="23"/>
    </location>
</feature>
<comment type="subcellular location">
    <subcellularLocation>
        <location evidence="1">Cell membrane</location>
        <topology evidence="1">Multi-pass membrane protein</topology>
    </subcellularLocation>
</comment>
<evidence type="ECO:0000256" key="6">
    <source>
        <dbReference type="ARBA" id="ARBA00022840"/>
    </source>
</evidence>
<dbReference type="SMART" id="SM00382">
    <property type="entry name" value="AAA"/>
    <property type="match status" value="1"/>
</dbReference>
<dbReference type="GO" id="GO:0015421">
    <property type="term" value="F:ABC-type oligopeptide transporter activity"/>
    <property type="evidence" value="ECO:0007669"/>
    <property type="project" value="TreeGrafter"/>
</dbReference>
<name>A0A6J7CLM7_9ZZZZ</name>
<dbReference type="PANTHER" id="PTHR43394:SF1">
    <property type="entry name" value="ATP-BINDING CASSETTE SUB-FAMILY B MEMBER 10, MITOCHONDRIAL"/>
    <property type="match status" value="1"/>
</dbReference>
<protein>
    <submittedName>
        <fullName evidence="13">Unannotated protein</fullName>
    </submittedName>
</protein>
<evidence type="ECO:0000259" key="12">
    <source>
        <dbReference type="PROSITE" id="PS50929"/>
    </source>
</evidence>
<feature type="transmembrane region" description="Helical" evidence="10">
    <location>
        <begin position="291"/>
        <end position="311"/>
    </location>
</feature>
<feature type="transmembrane region" description="Helical" evidence="10">
    <location>
        <begin position="84"/>
        <end position="108"/>
    </location>
</feature>
<dbReference type="FunFam" id="3.40.50.300:FF:000221">
    <property type="entry name" value="Multidrug ABC transporter ATP-binding protein"/>
    <property type="match status" value="1"/>
</dbReference>
<dbReference type="InterPro" id="IPR017871">
    <property type="entry name" value="ABC_transporter-like_CS"/>
</dbReference>
<dbReference type="GO" id="GO:0005524">
    <property type="term" value="F:ATP binding"/>
    <property type="evidence" value="ECO:0007669"/>
    <property type="project" value="UniProtKB-KW"/>
</dbReference>
<evidence type="ECO:0000313" key="13">
    <source>
        <dbReference type="EMBL" id="CAB4858690.1"/>
    </source>
</evidence>
<keyword evidence="4 10" id="KW-0812">Transmembrane</keyword>
<evidence type="ECO:0000256" key="5">
    <source>
        <dbReference type="ARBA" id="ARBA00022741"/>
    </source>
</evidence>
<dbReference type="Pfam" id="PF00005">
    <property type="entry name" value="ABC_tran"/>
    <property type="match status" value="1"/>
</dbReference>
<reference evidence="13" key="1">
    <citation type="submission" date="2020-05" db="EMBL/GenBank/DDBJ databases">
        <authorList>
            <person name="Chiriac C."/>
            <person name="Salcher M."/>
            <person name="Ghai R."/>
            <person name="Kavagutti S V."/>
        </authorList>
    </citation>
    <scope>NUCLEOTIDE SEQUENCE</scope>
</reference>
<evidence type="ECO:0000256" key="4">
    <source>
        <dbReference type="ARBA" id="ARBA00022692"/>
    </source>
</evidence>
<evidence type="ECO:0000256" key="7">
    <source>
        <dbReference type="ARBA" id="ARBA00022989"/>
    </source>
</evidence>
<feature type="transmembrane region" description="Helical" evidence="10">
    <location>
        <begin position="185"/>
        <end position="204"/>
    </location>
</feature>
<feature type="compositionally biased region" description="Basic and acidic residues" evidence="9">
    <location>
        <begin position="13"/>
        <end position="23"/>
    </location>
</feature>
<dbReference type="InterPro" id="IPR036640">
    <property type="entry name" value="ABC1_TM_sf"/>
</dbReference>
<dbReference type="CDD" id="cd18546">
    <property type="entry name" value="ABC_6TM_Rv0194_D2_like"/>
    <property type="match status" value="1"/>
</dbReference>
<keyword evidence="3" id="KW-1003">Cell membrane</keyword>
<dbReference type="EMBL" id="CAFBLU010000001">
    <property type="protein sequence ID" value="CAB4858690.1"/>
    <property type="molecule type" value="Genomic_DNA"/>
</dbReference>
<evidence type="ECO:0000256" key="2">
    <source>
        <dbReference type="ARBA" id="ARBA00022448"/>
    </source>
</evidence>
<dbReference type="PROSITE" id="PS50893">
    <property type="entry name" value="ABC_TRANSPORTER_2"/>
    <property type="match status" value="1"/>
</dbReference>
<dbReference type="PROSITE" id="PS00211">
    <property type="entry name" value="ABC_TRANSPORTER_1"/>
    <property type="match status" value="1"/>
</dbReference>
<dbReference type="GO" id="GO:0016887">
    <property type="term" value="F:ATP hydrolysis activity"/>
    <property type="evidence" value="ECO:0007669"/>
    <property type="project" value="InterPro"/>
</dbReference>
<dbReference type="Pfam" id="PF00664">
    <property type="entry name" value="ABC_membrane"/>
    <property type="match status" value="1"/>
</dbReference>
<evidence type="ECO:0000256" key="1">
    <source>
        <dbReference type="ARBA" id="ARBA00004651"/>
    </source>
</evidence>
<keyword evidence="2" id="KW-0813">Transport</keyword>
<proteinExistence type="predicted"/>
<keyword evidence="6" id="KW-0067">ATP-binding</keyword>
<feature type="domain" description="ABC transmembrane type-1" evidence="12">
    <location>
        <begin position="44"/>
        <end position="326"/>
    </location>
</feature>
<feature type="domain" description="ABC transporter" evidence="11">
    <location>
        <begin position="360"/>
        <end position="596"/>
    </location>
</feature>
<evidence type="ECO:0000259" key="11">
    <source>
        <dbReference type="PROSITE" id="PS50893"/>
    </source>
</evidence>
<evidence type="ECO:0000256" key="10">
    <source>
        <dbReference type="SAM" id="Phobius"/>
    </source>
</evidence>
<keyword evidence="8 10" id="KW-0472">Membrane</keyword>
<evidence type="ECO:0000256" key="3">
    <source>
        <dbReference type="ARBA" id="ARBA00022475"/>
    </source>
</evidence>
<keyword evidence="7 10" id="KW-1133">Transmembrane helix</keyword>
<feature type="transmembrane region" description="Helical" evidence="10">
    <location>
        <begin position="43"/>
        <end position="64"/>
    </location>
</feature>
<dbReference type="AlphaFoldDB" id="A0A6J7CLM7"/>
<dbReference type="GO" id="GO:0005886">
    <property type="term" value="C:plasma membrane"/>
    <property type="evidence" value="ECO:0007669"/>
    <property type="project" value="UniProtKB-SubCell"/>
</dbReference>
<dbReference type="InterPro" id="IPR039421">
    <property type="entry name" value="Type_1_exporter"/>
</dbReference>
<dbReference type="InterPro" id="IPR027417">
    <property type="entry name" value="P-loop_NTPase"/>
</dbReference>
<dbReference type="SUPFAM" id="SSF90123">
    <property type="entry name" value="ABC transporter transmembrane region"/>
    <property type="match status" value="1"/>
</dbReference>
<sequence>MTATQTPVLSRSADVRRRMRGTGDRGRKLKGLIRLLRPYRGRVILMFLTLFAATAAAIAPAPLAKMAIDKGITPKDVGALDQTVALFVASAVVYLLATSAQTWLTGWVGQRALADLRMELFQHLQTLSVEFYSKNRSGVIISRLTNDVEALDSLVSDGIVSLFQGTLTLFGTAAVLLYLDTQLALATFAVVPILWIGGLLYRIASADIYRRTREKIAAITSYLQETLSGIRVVRSFGQEPRHMTEFAQLNEANRGENMKTVYLNASYFPAVEMLSAAVTAGILLVGGAAAVSGRLTVGVVFAFVAALNNFFDPISQLSQLYTTYQSGMAALDKIFELLDTEADIVDQPTAVDLPHIEGRLTFDQIQFGYAGPDGAMALNGITFEVPAGTSVALVGETGAGKSTLAKLVARFHDPTEGRMLVDGHDLREVTARSLRSQMGIVPQEPFLFSGTLADNIGFGLQGATREQIVEAGTLVGLDTVVESFNEGWDAPVGERGVQLSSGQRQLVAFARALVSDPRILVLDEATANVDVHTEERIEEALEKLLVGRTAVIIAHRLSTIRTADMIVVLEHGRVVESGSHDELIEAGGHFSALHRDWMDHAGPLSK</sequence>
<dbReference type="PANTHER" id="PTHR43394">
    <property type="entry name" value="ATP-DEPENDENT PERMEASE MDL1, MITOCHONDRIAL"/>
    <property type="match status" value="1"/>
</dbReference>
<organism evidence="13">
    <name type="scientific">freshwater metagenome</name>
    <dbReference type="NCBI Taxonomy" id="449393"/>
    <lineage>
        <taxon>unclassified sequences</taxon>
        <taxon>metagenomes</taxon>
        <taxon>ecological metagenomes</taxon>
    </lineage>
</organism>